<evidence type="ECO:0000259" key="7">
    <source>
        <dbReference type="PROSITE" id="PS50059"/>
    </source>
</evidence>
<dbReference type="InterPro" id="IPR011047">
    <property type="entry name" value="Quinoprotein_ADH-like_sf"/>
</dbReference>
<dbReference type="Pfam" id="PF01346">
    <property type="entry name" value="FKBP_N"/>
    <property type="match status" value="1"/>
</dbReference>
<evidence type="ECO:0000256" key="1">
    <source>
        <dbReference type="ARBA" id="ARBA00000971"/>
    </source>
</evidence>
<dbReference type="GO" id="GO:0003755">
    <property type="term" value="F:peptidyl-prolyl cis-trans isomerase activity"/>
    <property type="evidence" value="ECO:0007669"/>
    <property type="project" value="UniProtKB-KW"/>
</dbReference>
<evidence type="ECO:0000256" key="2">
    <source>
        <dbReference type="ARBA" id="ARBA00006577"/>
    </source>
</evidence>
<dbReference type="PANTHER" id="PTHR43811">
    <property type="entry name" value="FKBP-TYPE PEPTIDYL-PROLYL CIS-TRANS ISOMERASE FKPA"/>
    <property type="match status" value="1"/>
</dbReference>
<protein>
    <recommendedName>
        <fullName evidence="3 6">peptidylprolyl isomerase</fullName>
        <ecNumber evidence="3 6">5.2.1.8</ecNumber>
    </recommendedName>
</protein>
<dbReference type="AlphaFoldDB" id="A0A0T5VHS8"/>
<evidence type="ECO:0000313" key="8">
    <source>
        <dbReference type="EMBL" id="KRT13404.1"/>
    </source>
</evidence>
<reference evidence="8 9" key="1">
    <citation type="submission" date="2015-11" db="EMBL/GenBank/DDBJ databases">
        <title>Sequence of Pedobacter ginsenosidimutans.</title>
        <authorList>
            <person name="Carson E."/>
            <person name="Keyser V."/>
            <person name="Newman J."/>
            <person name="Miller J."/>
        </authorList>
    </citation>
    <scope>NUCLEOTIDE SEQUENCE [LARGE SCALE GENOMIC DNA]</scope>
    <source>
        <strain evidence="8 9">KACC 14530</strain>
    </source>
</reference>
<dbReference type="Pfam" id="PF06739">
    <property type="entry name" value="SBBP"/>
    <property type="match status" value="1"/>
</dbReference>
<dbReference type="EMBL" id="LMZQ01000045">
    <property type="protein sequence ID" value="KRT13404.1"/>
    <property type="molecule type" value="Genomic_DNA"/>
</dbReference>
<dbReference type="InterPro" id="IPR010620">
    <property type="entry name" value="SBBP_repeat"/>
</dbReference>
<dbReference type="OrthoDB" id="708305at2"/>
<dbReference type="PANTHER" id="PTHR43811:SF19">
    <property type="entry name" value="39 KDA FK506-BINDING NUCLEAR PROTEIN"/>
    <property type="match status" value="1"/>
</dbReference>
<dbReference type="PROSITE" id="PS50059">
    <property type="entry name" value="FKBP_PPIASE"/>
    <property type="match status" value="1"/>
</dbReference>
<keyword evidence="4 6" id="KW-0697">Rotamase</keyword>
<proteinExistence type="inferred from homology"/>
<sequence length="515" mass="54854">MIKLSVLNLGLGIVLFGLGSFISFNVQAQNKGIKSANKTNVPQKEVDVYIAGASYNPTTLKHVAKYWKNGVPVQLTDGQNDATATAIAIDGNDVHVAGFDNGVVAYWKNGERIPLTSGGGRWSRAYSIAVFKGDVYIAGYERVYDHGQNSNWTDWAKYWKNGQPVSLSDGRSHAGASSIAIHQSGDVLVAGSYNGKVAYWRNGQLVDAINSTLYTASAITTVNNDVYIAGITSIPGKEGKQAAYWKGNEGTTILTNVENDAVASSIAVDKNGNVYIAGHINYKPTYWKNGIPTTLEGLSSGFPDPYSIAFEGSDVYIAGLGKAGGQYWKNGETVLIPRDKDGTPAANAITVIKRNSNGAKTAKTGVIVKTNAVPASSPPAPISPIVKDANAIAEEEAIRFFADNKKKPGIITTASGLQYQVISTGAGPRPTATDNVKIQHKRTLLEGNKVIDANANGQPPAMLVKNLLPGMAEGIQLMNVGSKFKLFIPPGLAYGSRGKSSYILIFELELLEIIK</sequence>
<dbReference type="InterPro" id="IPR046357">
    <property type="entry name" value="PPIase_dom_sf"/>
</dbReference>
<dbReference type="SUPFAM" id="SSF54534">
    <property type="entry name" value="FKBP-like"/>
    <property type="match status" value="1"/>
</dbReference>
<dbReference type="Pfam" id="PF00254">
    <property type="entry name" value="FKBP_C"/>
    <property type="match status" value="1"/>
</dbReference>
<feature type="domain" description="PPIase FKBP-type" evidence="7">
    <location>
        <begin position="433"/>
        <end position="514"/>
    </location>
</feature>
<dbReference type="InterPro" id="IPR001179">
    <property type="entry name" value="PPIase_FKBP_dom"/>
</dbReference>
<evidence type="ECO:0000256" key="6">
    <source>
        <dbReference type="PROSITE-ProRule" id="PRU00277"/>
    </source>
</evidence>
<keyword evidence="5 6" id="KW-0413">Isomerase</keyword>
<dbReference type="SUPFAM" id="SSF50998">
    <property type="entry name" value="Quinoprotein alcohol dehydrogenase-like"/>
    <property type="match status" value="1"/>
</dbReference>
<dbReference type="STRING" id="687842.ASU31_24665"/>
<evidence type="ECO:0000256" key="4">
    <source>
        <dbReference type="ARBA" id="ARBA00023110"/>
    </source>
</evidence>
<organism evidence="8 9">
    <name type="scientific">Pedobacter ginsenosidimutans</name>
    <dbReference type="NCBI Taxonomy" id="687842"/>
    <lineage>
        <taxon>Bacteria</taxon>
        <taxon>Pseudomonadati</taxon>
        <taxon>Bacteroidota</taxon>
        <taxon>Sphingobacteriia</taxon>
        <taxon>Sphingobacteriales</taxon>
        <taxon>Sphingobacteriaceae</taxon>
        <taxon>Pedobacter</taxon>
    </lineage>
</organism>
<dbReference type="Gene3D" id="3.10.50.40">
    <property type="match status" value="1"/>
</dbReference>
<gene>
    <name evidence="8" type="ORF">ASU31_24665</name>
</gene>
<name>A0A0T5VHS8_9SPHI</name>
<dbReference type="RefSeq" id="WP_057934904.1">
    <property type="nucleotide sequence ID" value="NZ_LMZQ01000045.1"/>
</dbReference>
<accession>A0A0T5VHS8</accession>
<evidence type="ECO:0000256" key="5">
    <source>
        <dbReference type="ARBA" id="ARBA00023235"/>
    </source>
</evidence>
<comment type="caution">
    <text evidence="8">The sequence shown here is derived from an EMBL/GenBank/DDBJ whole genome shotgun (WGS) entry which is preliminary data.</text>
</comment>
<evidence type="ECO:0000313" key="9">
    <source>
        <dbReference type="Proteomes" id="UP000051950"/>
    </source>
</evidence>
<dbReference type="GO" id="GO:0006457">
    <property type="term" value="P:protein folding"/>
    <property type="evidence" value="ECO:0007669"/>
    <property type="project" value="InterPro"/>
</dbReference>
<comment type="similarity">
    <text evidence="2">Belongs to the FKBP-type PPIase family.</text>
</comment>
<dbReference type="InterPro" id="IPR000774">
    <property type="entry name" value="PPIase_FKBP_N"/>
</dbReference>
<evidence type="ECO:0000256" key="3">
    <source>
        <dbReference type="ARBA" id="ARBA00013194"/>
    </source>
</evidence>
<comment type="catalytic activity">
    <reaction evidence="1 6">
        <text>[protein]-peptidylproline (omega=180) = [protein]-peptidylproline (omega=0)</text>
        <dbReference type="Rhea" id="RHEA:16237"/>
        <dbReference type="Rhea" id="RHEA-COMP:10747"/>
        <dbReference type="Rhea" id="RHEA-COMP:10748"/>
        <dbReference type="ChEBI" id="CHEBI:83833"/>
        <dbReference type="ChEBI" id="CHEBI:83834"/>
        <dbReference type="EC" id="5.2.1.8"/>
    </reaction>
</comment>
<dbReference type="Proteomes" id="UP000051950">
    <property type="component" value="Unassembled WGS sequence"/>
</dbReference>
<keyword evidence="9" id="KW-1185">Reference proteome</keyword>
<dbReference type="EC" id="5.2.1.8" evidence="3 6"/>